<organism evidence="6 7">
    <name type="scientific">Delftia acidovorans</name>
    <name type="common">Pseudomonas acidovorans</name>
    <name type="synonym">Comamonas acidovorans</name>
    <dbReference type="NCBI Taxonomy" id="80866"/>
    <lineage>
        <taxon>Bacteria</taxon>
        <taxon>Pseudomonadati</taxon>
        <taxon>Pseudomonadota</taxon>
        <taxon>Betaproteobacteria</taxon>
        <taxon>Burkholderiales</taxon>
        <taxon>Comamonadaceae</taxon>
        <taxon>Delftia</taxon>
    </lineage>
</organism>
<protein>
    <submittedName>
        <fullName evidence="6">AraC family transcriptional regulator</fullName>
    </submittedName>
</protein>
<evidence type="ECO:0000256" key="3">
    <source>
        <dbReference type="ARBA" id="ARBA00023163"/>
    </source>
</evidence>
<feature type="domain" description="HTH araC/xylS-type" evidence="5">
    <location>
        <begin position="243"/>
        <end position="344"/>
    </location>
</feature>
<dbReference type="PROSITE" id="PS00041">
    <property type="entry name" value="HTH_ARAC_FAMILY_1"/>
    <property type="match status" value="1"/>
</dbReference>
<dbReference type="SMART" id="SM00342">
    <property type="entry name" value="HTH_ARAC"/>
    <property type="match status" value="1"/>
</dbReference>
<dbReference type="RefSeq" id="WP_319072335.1">
    <property type="nucleotide sequence ID" value="NZ_JAWWMZ010000002.1"/>
</dbReference>
<dbReference type="EMBL" id="JAWWMZ010000002">
    <property type="protein sequence ID" value="MDX4953016.1"/>
    <property type="molecule type" value="Genomic_DNA"/>
</dbReference>
<dbReference type="AlphaFoldDB" id="A0AAJ2QWF4"/>
<evidence type="ECO:0000256" key="4">
    <source>
        <dbReference type="SAM" id="MobiDB-lite"/>
    </source>
</evidence>
<dbReference type="SUPFAM" id="SSF46689">
    <property type="entry name" value="Homeodomain-like"/>
    <property type="match status" value="1"/>
</dbReference>
<keyword evidence="1" id="KW-0805">Transcription regulation</keyword>
<evidence type="ECO:0000313" key="7">
    <source>
        <dbReference type="Proteomes" id="UP001287445"/>
    </source>
</evidence>
<dbReference type="PANTHER" id="PTHR46796:SF6">
    <property type="entry name" value="ARAC SUBFAMILY"/>
    <property type="match status" value="1"/>
</dbReference>
<dbReference type="Pfam" id="PF12833">
    <property type="entry name" value="HTH_18"/>
    <property type="match status" value="1"/>
</dbReference>
<name>A0AAJ2QWF4_DELAC</name>
<dbReference type="InterPro" id="IPR018062">
    <property type="entry name" value="HTH_AraC-typ_CS"/>
</dbReference>
<accession>A0AAJ2QWF4</accession>
<evidence type="ECO:0000259" key="5">
    <source>
        <dbReference type="PROSITE" id="PS01124"/>
    </source>
</evidence>
<proteinExistence type="predicted"/>
<dbReference type="GO" id="GO:0043565">
    <property type="term" value="F:sequence-specific DNA binding"/>
    <property type="evidence" value="ECO:0007669"/>
    <property type="project" value="InterPro"/>
</dbReference>
<dbReference type="Gene3D" id="1.10.10.60">
    <property type="entry name" value="Homeodomain-like"/>
    <property type="match status" value="1"/>
</dbReference>
<keyword evidence="3" id="KW-0804">Transcription</keyword>
<evidence type="ECO:0000256" key="1">
    <source>
        <dbReference type="ARBA" id="ARBA00023015"/>
    </source>
</evidence>
<evidence type="ECO:0000256" key="2">
    <source>
        <dbReference type="ARBA" id="ARBA00023125"/>
    </source>
</evidence>
<dbReference type="GO" id="GO:0003700">
    <property type="term" value="F:DNA-binding transcription factor activity"/>
    <property type="evidence" value="ECO:0007669"/>
    <property type="project" value="InterPro"/>
</dbReference>
<reference evidence="6" key="1">
    <citation type="submission" date="2023-11" db="EMBL/GenBank/DDBJ databases">
        <title>Identification and selenium tolerance of Delftia acidovorans R3-25.</title>
        <authorList>
            <person name="Zhang S."/>
            <person name="Liu Y."/>
            <person name="Guo Y."/>
        </authorList>
    </citation>
    <scope>NUCLEOTIDE SEQUENCE</scope>
    <source>
        <strain evidence="6">R3-25</strain>
    </source>
</reference>
<feature type="region of interest" description="Disordered" evidence="4">
    <location>
        <begin position="97"/>
        <end position="120"/>
    </location>
</feature>
<dbReference type="InterPro" id="IPR050204">
    <property type="entry name" value="AraC_XylS_family_regulators"/>
</dbReference>
<dbReference type="InterPro" id="IPR009057">
    <property type="entry name" value="Homeodomain-like_sf"/>
</dbReference>
<dbReference type="PANTHER" id="PTHR46796">
    <property type="entry name" value="HTH-TYPE TRANSCRIPTIONAL ACTIVATOR RHAS-RELATED"/>
    <property type="match status" value="1"/>
</dbReference>
<dbReference type="Proteomes" id="UP001287445">
    <property type="component" value="Unassembled WGS sequence"/>
</dbReference>
<dbReference type="PROSITE" id="PS01124">
    <property type="entry name" value="HTH_ARAC_FAMILY_2"/>
    <property type="match status" value="1"/>
</dbReference>
<comment type="caution">
    <text evidence="6">The sequence shown here is derived from an EMBL/GenBank/DDBJ whole genome shotgun (WGS) entry which is preliminary data.</text>
</comment>
<evidence type="ECO:0000313" key="6">
    <source>
        <dbReference type="EMBL" id="MDX4953016.1"/>
    </source>
</evidence>
<sequence length="351" mass="37978">MTYNRWSTVHIAPLSRAQFWSDASREAQMPHTPLVAQPERFEAVLTSRGVGAVVLNRIQMAAEHGMERLHDDGQRAGPPCLLCVLYAKGGAQVFAPDAPDVPDLSDVPDVPDASASSGEPGMAVAGRRLQAQPGQLFLLDERRGYRIWQKEAVDLVVLAVPLALIDPRGGLASQLLARSLPDCASLQLLVQQMQLLAAWQDPLPEAESARLSDLVINTVKTVLQASADMAMARSGAPMHVLLRRVRQLIARQYPDPALGPERVASRLGLSVRSLQSQLSREGTSLSAELMAYRLERAHALLRGTEPGTLGIAEISQHCGFSSPAHFSRRFRARYGSTPLGLLRDAEGGQGA</sequence>
<dbReference type="InterPro" id="IPR018060">
    <property type="entry name" value="HTH_AraC"/>
</dbReference>
<feature type="compositionally biased region" description="Low complexity" evidence="4">
    <location>
        <begin position="97"/>
        <end position="114"/>
    </location>
</feature>
<keyword evidence="2" id="KW-0238">DNA-binding</keyword>
<gene>
    <name evidence="6" type="ORF">SGN30_06230</name>
</gene>